<evidence type="ECO:0000256" key="17">
    <source>
        <dbReference type="ARBA" id="ARBA00041808"/>
    </source>
</evidence>
<evidence type="ECO:0000256" key="1">
    <source>
        <dbReference type="ARBA" id="ARBA00000448"/>
    </source>
</evidence>
<gene>
    <name evidence="19" type="primary">Bcsap1</name>
    <name evidence="19" type="ORF">BCIN_09g05460</name>
</gene>
<evidence type="ECO:0000256" key="12">
    <source>
        <dbReference type="ARBA" id="ARBA00023326"/>
    </source>
</evidence>
<dbReference type="SUPFAM" id="SSF51445">
    <property type="entry name" value="(Trans)glycosidases"/>
    <property type="match status" value="1"/>
</dbReference>
<keyword evidence="9" id="KW-0325">Glycoprotein</keyword>
<dbReference type="PANTHER" id="PTHR42715:SF12">
    <property type="entry name" value="BETA-GLUCOSIDASE G-RELATED"/>
    <property type="match status" value="1"/>
</dbReference>
<dbReference type="SMART" id="SM01217">
    <property type="entry name" value="Fn3_like"/>
    <property type="match status" value="1"/>
</dbReference>
<evidence type="ECO:0000256" key="14">
    <source>
        <dbReference type="ARBA" id="ARBA00039579"/>
    </source>
</evidence>
<reference evidence="19 20" key="2">
    <citation type="journal article" date="2012" name="Eukaryot. Cell">
        <title>Genome update of Botrytis cinerea strains B05.10 and T4.</title>
        <authorList>
            <person name="Staats M."/>
            <person name="van Kan J.A."/>
        </authorList>
    </citation>
    <scope>NUCLEOTIDE SEQUENCE [LARGE SCALE GENOMIC DNA]</scope>
    <source>
        <strain evidence="19 20">B05.10</strain>
    </source>
</reference>
<keyword evidence="20" id="KW-1185">Reference proteome</keyword>
<dbReference type="GO" id="GO:0005576">
    <property type="term" value="C:extracellular region"/>
    <property type="evidence" value="ECO:0007669"/>
    <property type="project" value="UniProtKB-SubCell"/>
</dbReference>
<dbReference type="Pfam" id="PF00933">
    <property type="entry name" value="Glyco_hydro_3"/>
    <property type="match status" value="1"/>
</dbReference>
<dbReference type="InterPro" id="IPR036881">
    <property type="entry name" value="Glyco_hydro_3_C_sf"/>
</dbReference>
<dbReference type="InterPro" id="IPR001764">
    <property type="entry name" value="Glyco_hydro_3_N"/>
</dbReference>
<dbReference type="Pfam" id="PF01915">
    <property type="entry name" value="Glyco_hydro_3_C"/>
    <property type="match status" value="1"/>
</dbReference>
<dbReference type="Gene3D" id="3.20.20.300">
    <property type="entry name" value="Glycoside hydrolase, family 3, N-terminal domain"/>
    <property type="match status" value="1"/>
</dbReference>
<dbReference type="InterPro" id="IPR013783">
    <property type="entry name" value="Ig-like_fold"/>
</dbReference>
<evidence type="ECO:0000313" key="20">
    <source>
        <dbReference type="Proteomes" id="UP000001798"/>
    </source>
</evidence>
<dbReference type="Pfam" id="PF14310">
    <property type="entry name" value="Fn3-like"/>
    <property type="match status" value="1"/>
</dbReference>
<reference evidence="19 20" key="1">
    <citation type="journal article" date="2011" name="PLoS Genet.">
        <title>Genomic analysis of the necrotrophic fungal pathogens Sclerotinia sclerotiorum and Botrytis cinerea.</title>
        <authorList>
            <person name="Amselem J."/>
            <person name="Cuomo C.A."/>
            <person name="van Kan J.A."/>
            <person name="Viaud M."/>
            <person name="Benito E.P."/>
            <person name="Couloux A."/>
            <person name="Coutinho P.M."/>
            <person name="de Vries R.P."/>
            <person name="Dyer P.S."/>
            <person name="Fillinger S."/>
            <person name="Fournier E."/>
            <person name="Gout L."/>
            <person name="Hahn M."/>
            <person name="Kohn L."/>
            <person name="Lapalu N."/>
            <person name="Plummer K.M."/>
            <person name="Pradier J.M."/>
            <person name="Quevillon E."/>
            <person name="Sharon A."/>
            <person name="Simon A."/>
            <person name="ten Have A."/>
            <person name="Tudzynski B."/>
            <person name="Tudzynski P."/>
            <person name="Wincker P."/>
            <person name="Andrew M."/>
            <person name="Anthouard V."/>
            <person name="Beever R.E."/>
            <person name="Beffa R."/>
            <person name="Benoit I."/>
            <person name="Bouzid O."/>
            <person name="Brault B."/>
            <person name="Chen Z."/>
            <person name="Choquer M."/>
            <person name="Collemare J."/>
            <person name="Cotton P."/>
            <person name="Danchin E.G."/>
            <person name="Da Silva C."/>
            <person name="Gautier A."/>
            <person name="Giraud C."/>
            <person name="Giraud T."/>
            <person name="Gonzalez C."/>
            <person name="Grossetete S."/>
            <person name="Guldener U."/>
            <person name="Henrissat B."/>
            <person name="Howlett B.J."/>
            <person name="Kodira C."/>
            <person name="Kretschmer M."/>
            <person name="Lappartient A."/>
            <person name="Leroch M."/>
            <person name="Levis C."/>
            <person name="Mauceli E."/>
            <person name="Neuveglise C."/>
            <person name="Oeser B."/>
            <person name="Pearson M."/>
            <person name="Poulain J."/>
            <person name="Poussereau N."/>
            <person name="Quesneville H."/>
            <person name="Rascle C."/>
            <person name="Schumacher J."/>
            <person name="Segurens B."/>
            <person name="Sexton A."/>
            <person name="Silva E."/>
            <person name="Sirven C."/>
            <person name="Soanes D.M."/>
            <person name="Talbot N.J."/>
            <person name="Templeton M."/>
            <person name="Yandava C."/>
            <person name="Yarden O."/>
            <person name="Zeng Q."/>
            <person name="Rollins J.A."/>
            <person name="Lebrun M.H."/>
            <person name="Dickman M."/>
        </authorList>
    </citation>
    <scope>NUCLEOTIDE SEQUENCE [LARGE SCALE GENOMIC DNA]</scope>
    <source>
        <strain evidence="19 20">B05.10</strain>
    </source>
</reference>
<comment type="catalytic activity">
    <reaction evidence="1">
        <text>Hydrolysis of terminal, non-reducing beta-D-glucosyl residues with release of beta-D-glucose.</text>
        <dbReference type="EC" id="3.2.1.21"/>
    </reaction>
</comment>
<dbReference type="InterPro" id="IPR026891">
    <property type="entry name" value="Fn3-like"/>
</dbReference>
<dbReference type="PHI-base" id="PHI:10366"/>
<evidence type="ECO:0000256" key="10">
    <source>
        <dbReference type="ARBA" id="ARBA00023277"/>
    </source>
</evidence>
<dbReference type="AlphaFoldDB" id="A0A384JTB8"/>
<dbReference type="KEGG" id="bfu:BCIN_09g05460"/>
<dbReference type="GO" id="GO:0009251">
    <property type="term" value="P:glucan catabolic process"/>
    <property type="evidence" value="ECO:0007669"/>
    <property type="project" value="TreeGrafter"/>
</dbReference>
<dbReference type="SUPFAM" id="SSF52279">
    <property type="entry name" value="Beta-D-glucan exohydrolase, C-terminal domain"/>
    <property type="match status" value="1"/>
</dbReference>
<keyword evidence="8" id="KW-0378">Hydrolase</keyword>
<dbReference type="PANTHER" id="PTHR42715">
    <property type="entry name" value="BETA-GLUCOSIDASE"/>
    <property type="match status" value="1"/>
</dbReference>
<evidence type="ECO:0000256" key="8">
    <source>
        <dbReference type="ARBA" id="ARBA00022801"/>
    </source>
</evidence>
<evidence type="ECO:0000256" key="7">
    <source>
        <dbReference type="ARBA" id="ARBA00022729"/>
    </source>
</evidence>
<accession>A0A384JTB8</accession>
<evidence type="ECO:0000256" key="5">
    <source>
        <dbReference type="ARBA" id="ARBA00012744"/>
    </source>
</evidence>
<keyword evidence="11" id="KW-0326">Glycosidase</keyword>
<evidence type="ECO:0000256" key="9">
    <source>
        <dbReference type="ARBA" id="ARBA00023180"/>
    </source>
</evidence>
<comment type="pathway">
    <text evidence="3">Glycan metabolism; cellulose degradation.</text>
</comment>
<dbReference type="InterPro" id="IPR002772">
    <property type="entry name" value="Glyco_hydro_3_C"/>
</dbReference>
<evidence type="ECO:0000256" key="15">
    <source>
        <dbReference type="ARBA" id="ARBA00041276"/>
    </source>
</evidence>
<dbReference type="GO" id="GO:0008422">
    <property type="term" value="F:beta-glucosidase activity"/>
    <property type="evidence" value="ECO:0007669"/>
    <property type="project" value="UniProtKB-EC"/>
</dbReference>
<dbReference type="OrthoDB" id="416222at2759"/>
<name>A0A384JTB8_BOTFB</name>
<evidence type="ECO:0000256" key="16">
    <source>
        <dbReference type="ARBA" id="ARBA00041601"/>
    </source>
</evidence>
<feature type="domain" description="Fibronectin type III-like" evidence="18">
    <location>
        <begin position="745"/>
        <end position="817"/>
    </location>
</feature>
<reference evidence="19 20" key="3">
    <citation type="journal article" date="2017" name="Mol. Plant Pathol.">
        <title>A gapless genome sequence of the fungus Botrytis cinerea.</title>
        <authorList>
            <person name="Van Kan J.A."/>
            <person name="Stassen J.H."/>
            <person name="Mosbach A."/>
            <person name="Van Der Lee T.A."/>
            <person name="Faino L."/>
            <person name="Farmer A.D."/>
            <person name="Papasotiriou D.G."/>
            <person name="Zhou S."/>
            <person name="Seidl M.F."/>
            <person name="Cottam E."/>
            <person name="Edel D."/>
            <person name="Hahn M."/>
            <person name="Schwartz D.C."/>
            <person name="Dietrich R.A."/>
            <person name="Widdison S."/>
            <person name="Scalliet G."/>
        </authorList>
    </citation>
    <scope>NUCLEOTIDE SEQUENCE [LARGE SCALE GENOMIC DNA]</scope>
    <source>
        <strain evidence="19 20">B05.10</strain>
    </source>
</reference>
<dbReference type="RefSeq" id="XP_024551026.1">
    <property type="nucleotide sequence ID" value="XM_024695232.1"/>
</dbReference>
<keyword evidence="10" id="KW-0119">Carbohydrate metabolism</keyword>
<dbReference type="EMBL" id="CP009813">
    <property type="protein sequence ID" value="ATZ53770.1"/>
    <property type="molecule type" value="Genomic_DNA"/>
</dbReference>
<evidence type="ECO:0000256" key="3">
    <source>
        <dbReference type="ARBA" id="ARBA00004987"/>
    </source>
</evidence>
<comment type="subcellular location">
    <subcellularLocation>
        <location evidence="2">Secreted</location>
    </subcellularLocation>
</comment>
<evidence type="ECO:0000256" key="2">
    <source>
        <dbReference type="ARBA" id="ARBA00004613"/>
    </source>
</evidence>
<comment type="function">
    <text evidence="13">Beta-glucosidases are one of a number of cellulolytic enzymes involved in the degradation of cellulosic biomass. Catalyzes the last step releasing glucose from the inhibitory cellobiose.</text>
</comment>
<evidence type="ECO:0000256" key="4">
    <source>
        <dbReference type="ARBA" id="ARBA00005336"/>
    </source>
</evidence>
<dbReference type="InterPro" id="IPR036962">
    <property type="entry name" value="Glyco_hydro_3_N_sf"/>
</dbReference>
<protein>
    <recommendedName>
        <fullName evidence="14">Probable beta-glucosidase G</fullName>
        <ecNumber evidence="5">3.2.1.21</ecNumber>
    </recommendedName>
    <alternativeName>
        <fullName evidence="15">Beta-D-glucoside glucohydrolase G</fullName>
    </alternativeName>
    <alternativeName>
        <fullName evidence="16">Cellobiase G</fullName>
    </alternativeName>
    <alternativeName>
        <fullName evidence="17">Gentiobiase G</fullName>
    </alternativeName>
</protein>
<evidence type="ECO:0000256" key="6">
    <source>
        <dbReference type="ARBA" id="ARBA00022525"/>
    </source>
</evidence>
<evidence type="ECO:0000256" key="13">
    <source>
        <dbReference type="ARBA" id="ARBA00024983"/>
    </source>
</evidence>
<dbReference type="GeneID" id="5432345"/>
<evidence type="ECO:0000313" key="19">
    <source>
        <dbReference type="EMBL" id="ATZ53770.1"/>
    </source>
</evidence>
<evidence type="ECO:0000256" key="11">
    <source>
        <dbReference type="ARBA" id="ARBA00023295"/>
    </source>
</evidence>
<dbReference type="InterPro" id="IPR017853">
    <property type="entry name" value="GH"/>
</dbReference>
<dbReference type="InterPro" id="IPR050288">
    <property type="entry name" value="Cellulose_deg_GH3"/>
</dbReference>
<dbReference type="Proteomes" id="UP000001798">
    <property type="component" value="Chromosome 9"/>
</dbReference>
<keyword evidence="12" id="KW-0624">Polysaccharide degradation</keyword>
<organism evidence="19 20">
    <name type="scientific">Botryotinia fuckeliana (strain B05.10)</name>
    <name type="common">Noble rot fungus</name>
    <name type="synonym">Botrytis cinerea</name>
    <dbReference type="NCBI Taxonomy" id="332648"/>
    <lineage>
        <taxon>Eukaryota</taxon>
        <taxon>Fungi</taxon>
        <taxon>Dikarya</taxon>
        <taxon>Ascomycota</taxon>
        <taxon>Pezizomycotina</taxon>
        <taxon>Leotiomycetes</taxon>
        <taxon>Helotiales</taxon>
        <taxon>Sclerotiniaceae</taxon>
        <taxon>Botrytis</taxon>
    </lineage>
</organism>
<comment type="similarity">
    <text evidence="4">Belongs to the glycosyl hydrolase 3 family.</text>
</comment>
<proteinExistence type="inferred from homology"/>
<keyword evidence="6" id="KW-0964">Secreted</keyword>
<dbReference type="EC" id="3.2.1.21" evidence="5"/>
<dbReference type="Gene3D" id="3.40.50.1700">
    <property type="entry name" value="Glycoside hydrolase family 3 C-terminal domain"/>
    <property type="match status" value="1"/>
</dbReference>
<sequence>MINMYIMYEELKTEFFFSLMLDFLEYIKMRLLPSLFAVLCFWGEGSEVAAISGDTFTSPSFQNWTHAHHLALTFVNQLNITEKSNIVTGTYHTSTLDGKPMNCIGNIGPIPRLNFTGICLNDGPAAVARQDLISVFPSGVTLAATWDRELVYQSYKALGEEFRGKGTHVALGPVAGPLGRHPLGGRNWEGFSPDPYLTGHLMTASITGMQSVGVQTSSKHFIGNEQETQRSNSPLPDGTNIDAISSNIDDRTLHELYLWPFADAVRAGTTSILCSYNRINETYACENPHLLNNILKGELGFQGYVVSDWFATHSGYPAANAGLDMDMPGYISQSAINTGETYFGPHLISAIQAGNMTEDRLDDMVTRIMTSYFLLNQSSNYPTPDPSQTYVMANMYGYDYGAQIPARDVRANHSSLIRQIGSAGTVLLKNTNNILPLSKPLNIGVFGNSAPDPTDGLTWPQSDLQTGFDIGTLDIGGGSGSARHTTLISPLTALRTRAATYGARVQYLTNNALLSSSSSSSFAGIYPIPEICLVFLKTFSSEGVDRTSYPLDWNSTLVVNNVASFCQGNTIVITHSSGINTLPFAQNPNVSAILLAHYPGQESGNSIVDVLFGDVNPSGKLPYTIPVHESDMHIPVVNLSTSEVLAHHQSQNAWQSNFTEKLAIDYRGFEMKNVTPLYEFGHGLSYTTFNLTTPTPSIKHVTTQPITARPNPLSPILPGGNADLYTPLFTLTTRVKNTGTRTGATILQLYISLPETSTPEGTPKKVLRGFEKVEMRGGEERDVEFVLQRRDVSYWDTVLGDWVVPEGDIGVMVGFSVQDLRARVGVVVR</sequence>
<dbReference type="VEuPathDB" id="FungiDB:Bcin09g05460"/>
<evidence type="ECO:0000259" key="18">
    <source>
        <dbReference type="SMART" id="SM01217"/>
    </source>
</evidence>
<dbReference type="FunFam" id="3.20.20.300:FF:000002">
    <property type="entry name" value="Probable beta-glucosidase"/>
    <property type="match status" value="1"/>
</dbReference>
<dbReference type="PRINTS" id="PR00133">
    <property type="entry name" value="GLHYDRLASE3"/>
</dbReference>
<dbReference type="Gene3D" id="2.60.40.10">
    <property type="entry name" value="Immunoglobulins"/>
    <property type="match status" value="1"/>
</dbReference>
<keyword evidence="7" id="KW-0732">Signal</keyword>